<dbReference type="PROSITE" id="PS51212">
    <property type="entry name" value="WSC"/>
    <property type="match status" value="1"/>
</dbReference>
<evidence type="ECO:0000259" key="3">
    <source>
        <dbReference type="PROSITE" id="PS51212"/>
    </source>
</evidence>
<gene>
    <name evidence="4" type="ORF">BN869_000006643_1</name>
</gene>
<sequence length="300" mass="31668">MWCYFFLALLQATIVLAQQSYGTLPDIPASHAFEFHGCASVNLNGFSDPIVFLDGVLNPERCQKACHGQRIAALFAHSCRCGNDAESFRPLPSEACDHPCMEDPELGICGSVCPKKGQEISTIYMAKDALAADLELSESSSSPNSASHTSSATSSTESSTGISNRDQSLYTSPITNILGSGIPTIFSIYSHNDPTSSSKSNLISSTPSPVAIPWPSAILIADPPRSTADSNLDNPNPDKPSQIPGRSFRPVGSNTTVLKGDEGNGDPPIPAIIPKSQAHTLQQQLLLVPSGLALLFATVA</sequence>
<accession>A0A0B7K6H7</accession>
<name>A0A0B7K6H7_BIOOC</name>
<feature type="signal peptide" evidence="2">
    <location>
        <begin position="1"/>
        <end position="17"/>
    </location>
</feature>
<dbReference type="InterPro" id="IPR002889">
    <property type="entry name" value="WSC_carb-bd"/>
</dbReference>
<protein>
    <recommendedName>
        <fullName evidence="3">WSC domain-containing protein</fullName>
    </recommendedName>
</protein>
<proteinExistence type="predicted"/>
<dbReference type="SMART" id="SM00321">
    <property type="entry name" value="WSC"/>
    <property type="match status" value="1"/>
</dbReference>
<evidence type="ECO:0000313" key="4">
    <source>
        <dbReference type="EMBL" id="CEO50585.1"/>
    </source>
</evidence>
<feature type="chain" id="PRO_5002131712" description="WSC domain-containing protein" evidence="2">
    <location>
        <begin position="18"/>
        <end position="300"/>
    </location>
</feature>
<dbReference type="EMBL" id="CDPU01000019">
    <property type="protein sequence ID" value="CEO50585.1"/>
    <property type="molecule type" value="Genomic_DNA"/>
</dbReference>
<dbReference type="AlphaFoldDB" id="A0A0B7K6H7"/>
<evidence type="ECO:0000256" key="1">
    <source>
        <dbReference type="SAM" id="MobiDB-lite"/>
    </source>
</evidence>
<feature type="compositionally biased region" description="Low complexity" evidence="1">
    <location>
        <begin position="136"/>
        <end position="159"/>
    </location>
</feature>
<feature type="region of interest" description="Disordered" evidence="1">
    <location>
        <begin position="136"/>
        <end position="167"/>
    </location>
</feature>
<reference evidence="4" key="1">
    <citation type="submission" date="2015-01" db="EMBL/GenBank/DDBJ databases">
        <authorList>
            <person name="Durling Mikael"/>
        </authorList>
    </citation>
    <scope>NUCLEOTIDE SEQUENCE</scope>
</reference>
<keyword evidence="2" id="KW-0732">Signal</keyword>
<feature type="domain" description="WSC" evidence="3">
    <location>
        <begin position="32"/>
        <end position="123"/>
    </location>
</feature>
<organism evidence="4">
    <name type="scientific">Bionectria ochroleuca</name>
    <name type="common">Gliocladium roseum</name>
    <dbReference type="NCBI Taxonomy" id="29856"/>
    <lineage>
        <taxon>Eukaryota</taxon>
        <taxon>Fungi</taxon>
        <taxon>Dikarya</taxon>
        <taxon>Ascomycota</taxon>
        <taxon>Pezizomycotina</taxon>
        <taxon>Sordariomycetes</taxon>
        <taxon>Hypocreomycetidae</taxon>
        <taxon>Hypocreales</taxon>
        <taxon>Bionectriaceae</taxon>
        <taxon>Clonostachys</taxon>
    </lineage>
</organism>
<evidence type="ECO:0000256" key="2">
    <source>
        <dbReference type="SAM" id="SignalP"/>
    </source>
</evidence>
<feature type="region of interest" description="Disordered" evidence="1">
    <location>
        <begin position="223"/>
        <end position="270"/>
    </location>
</feature>